<dbReference type="AlphaFoldDB" id="A0A7R7VUP9"/>
<evidence type="ECO:0000256" key="1">
    <source>
        <dbReference type="SAM" id="MobiDB-lite"/>
    </source>
</evidence>
<feature type="compositionally biased region" description="Acidic residues" evidence="1">
    <location>
        <begin position="126"/>
        <end position="140"/>
    </location>
</feature>
<protein>
    <submittedName>
        <fullName evidence="2">Uncharacterized protein</fullName>
    </submittedName>
</protein>
<dbReference type="Proteomes" id="UP000637239">
    <property type="component" value="Chromosome 6"/>
</dbReference>
<feature type="compositionally biased region" description="Low complexity" evidence="1">
    <location>
        <begin position="223"/>
        <end position="243"/>
    </location>
</feature>
<proteinExistence type="predicted"/>
<dbReference type="GeneID" id="66984876"/>
<accession>A0A7R7VUP9</accession>
<feature type="region of interest" description="Disordered" evidence="1">
    <location>
        <begin position="123"/>
        <end position="143"/>
    </location>
</feature>
<organism evidence="2 3">
    <name type="scientific">Aspergillus chevalieri</name>
    <name type="common">Eurotium chevalieri</name>
    <dbReference type="NCBI Taxonomy" id="182096"/>
    <lineage>
        <taxon>Eukaryota</taxon>
        <taxon>Fungi</taxon>
        <taxon>Dikarya</taxon>
        <taxon>Ascomycota</taxon>
        <taxon>Pezizomycotina</taxon>
        <taxon>Eurotiomycetes</taxon>
        <taxon>Eurotiomycetidae</taxon>
        <taxon>Eurotiales</taxon>
        <taxon>Aspergillaceae</taxon>
        <taxon>Aspergillus</taxon>
        <taxon>Aspergillus subgen. Aspergillus</taxon>
    </lineage>
</organism>
<name>A0A7R7VUP9_ASPCH</name>
<dbReference type="EMBL" id="AP024421">
    <property type="protein sequence ID" value="BCR90518.1"/>
    <property type="molecule type" value="Genomic_DNA"/>
</dbReference>
<evidence type="ECO:0000313" key="3">
    <source>
        <dbReference type="Proteomes" id="UP000637239"/>
    </source>
</evidence>
<gene>
    <name evidence="2" type="ORF">ACHE_60404A</name>
</gene>
<feature type="region of interest" description="Disordered" evidence="1">
    <location>
        <begin position="508"/>
        <end position="582"/>
    </location>
</feature>
<evidence type="ECO:0000313" key="2">
    <source>
        <dbReference type="EMBL" id="BCR90518.1"/>
    </source>
</evidence>
<sequence length="582" mass="61326">MSEYTQERLRSLLYRTQKKKGPLMPPPVYPVTIDDNLVFLWRAIQHSNYTKIDFNLLGNDFELDREEALECFRELRRAIEDAVYNNYMEKSNEKRESAGLTNILGLAVRRRREAAKAEAAAAAAEGEYDDDEEYYEEYAENEASHAASAMGDFSAAGSSRAGASETRTSNICSSSAASLPVGTGTSKASPSNANTPKAGPSRVSTPVTDNPKTGTSDAGTSKTGPTHTSHQSSGSSKQVSGQPASGPGPLNPGKSNTGPFNAGRPNTIPSSAAVLQFSARPSNGSHLNAGRPNVSPPSAPPSNVGPSNANISISRAAPFNSALSNISLNAGHQSTSHTNASKAVNNSIMNSEAGQASESVKLAPIRLDQTVNLPLPRLTNPASLTYSAGSSVTQRPNVGPLSTLPPSAIPAPGTLSAPQIARSPTVPAMRYFPPSAARVAAATSLTSMMVPQAPQPSNQTPSQTEDGPVVLDITSLRCFFGVVDQGVGPTSLNDKLFSRPDFFFPIRTPTFPPDASRVNESQVRAPRPSLPSLSSLYPVPSTLAGRASSPATINKGKKRKRASVSRSDVEEDKSGKDKDPAQ</sequence>
<feature type="region of interest" description="Disordered" evidence="1">
    <location>
        <begin position="167"/>
        <end position="268"/>
    </location>
</feature>
<feature type="compositionally biased region" description="Basic and acidic residues" evidence="1">
    <location>
        <begin position="572"/>
        <end position="582"/>
    </location>
</feature>
<feature type="compositionally biased region" description="Low complexity" evidence="1">
    <location>
        <begin position="526"/>
        <end position="543"/>
    </location>
</feature>
<dbReference type="RefSeq" id="XP_043139040.1">
    <property type="nucleotide sequence ID" value="XM_043281574.1"/>
</dbReference>
<dbReference type="KEGG" id="ache:ACHE_60404A"/>
<keyword evidence="3" id="KW-1185">Reference proteome</keyword>
<feature type="compositionally biased region" description="Polar residues" evidence="1">
    <location>
        <begin position="202"/>
        <end position="222"/>
    </location>
</feature>
<reference evidence="2" key="1">
    <citation type="submission" date="2021-01" db="EMBL/GenBank/DDBJ databases">
        <authorList>
            <consortium name="Aspergillus chevalieri M1 genome sequencing consortium"/>
            <person name="Kazuki M."/>
            <person name="Futagami T."/>
        </authorList>
    </citation>
    <scope>NUCLEOTIDE SEQUENCE</scope>
    <source>
        <strain evidence="2">M1</strain>
    </source>
</reference>
<reference evidence="2" key="2">
    <citation type="submission" date="2021-02" db="EMBL/GenBank/DDBJ databases">
        <title>Aspergillus chevalieri M1 genome sequence.</title>
        <authorList>
            <person name="Kadooka C."/>
            <person name="Mori K."/>
            <person name="Futagami T."/>
        </authorList>
    </citation>
    <scope>NUCLEOTIDE SEQUENCE</scope>
    <source>
        <strain evidence="2">M1</strain>
    </source>
</reference>
<feature type="region of interest" description="Disordered" evidence="1">
    <location>
        <begin position="281"/>
        <end position="309"/>
    </location>
</feature>
<feature type="compositionally biased region" description="Polar residues" evidence="1">
    <location>
        <begin position="167"/>
        <end position="195"/>
    </location>
</feature>